<evidence type="ECO:0000256" key="1">
    <source>
        <dbReference type="SAM" id="MobiDB-lite"/>
    </source>
</evidence>
<name>A0A0A8K8G6_9HYPH</name>
<sequence length="94" mass="10992">MDDKVIQLHTPERPCDTEASDAPEGYRLQHMNFGDINEPTCSNPFPWVRFREHCGKAHWRVHLAQDKFIDVPVSRREALCMVEDLARFAAKEQR</sequence>
<evidence type="ECO:0000313" key="3">
    <source>
        <dbReference type="Proteomes" id="UP000031643"/>
    </source>
</evidence>
<reference evidence="2 3" key="1">
    <citation type="submission" date="2014-09" db="EMBL/GenBank/DDBJ databases">
        <title>Genome sequencing of Methyloceanibacter caenitepidi Gela4.</title>
        <authorList>
            <person name="Takeuchi M."/>
            <person name="Susumu S."/>
            <person name="Kamagata Y."/>
            <person name="Oshima K."/>
            <person name="Hattori M."/>
            <person name="Iwasaki W."/>
        </authorList>
    </citation>
    <scope>NUCLEOTIDE SEQUENCE [LARGE SCALE GENOMIC DNA]</scope>
    <source>
        <strain evidence="2 3">Gela4</strain>
    </source>
</reference>
<evidence type="ECO:0000313" key="2">
    <source>
        <dbReference type="EMBL" id="BAQ18279.1"/>
    </source>
</evidence>
<gene>
    <name evidence="2" type="ORF">GL4_2846</name>
</gene>
<dbReference type="STRING" id="1384459.GL4_2846"/>
<keyword evidence="3" id="KW-1185">Reference proteome</keyword>
<feature type="compositionally biased region" description="Basic and acidic residues" evidence="1">
    <location>
        <begin position="1"/>
        <end position="16"/>
    </location>
</feature>
<feature type="region of interest" description="Disordered" evidence="1">
    <location>
        <begin position="1"/>
        <end position="21"/>
    </location>
</feature>
<accession>A0A0A8K8G6</accession>
<dbReference type="HOGENOM" id="CLU_2382790_0_0_5"/>
<dbReference type="AlphaFoldDB" id="A0A0A8K8G6"/>
<dbReference type="RefSeq" id="WP_045368356.1">
    <property type="nucleotide sequence ID" value="NZ_AP014648.1"/>
</dbReference>
<protein>
    <submittedName>
        <fullName evidence="2">Uncharacterized protein</fullName>
    </submittedName>
</protein>
<proteinExistence type="predicted"/>
<dbReference type="KEGG" id="mcg:GL4_2846"/>
<dbReference type="EMBL" id="AP014648">
    <property type="protein sequence ID" value="BAQ18279.1"/>
    <property type="molecule type" value="Genomic_DNA"/>
</dbReference>
<organism evidence="2 3">
    <name type="scientific">Methyloceanibacter caenitepidi</name>
    <dbReference type="NCBI Taxonomy" id="1384459"/>
    <lineage>
        <taxon>Bacteria</taxon>
        <taxon>Pseudomonadati</taxon>
        <taxon>Pseudomonadota</taxon>
        <taxon>Alphaproteobacteria</taxon>
        <taxon>Hyphomicrobiales</taxon>
        <taxon>Hyphomicrobiaceae</taxon>
        <taxon>Methyloceanibacter</taxon>
    </lineage>
</organism>
<dbReference type="Proteomes" id="UP000031643">
    <property type="component" value="Chromosome"/>
</dbReference>